<reference evidence="1" key="1">
    <citation type="submission" date="2022-11" db="EMBL/GenBank/DDBJ databases">
        <title>Centuries of genome instability and evolution in soft-shell clam transmissible cancer (bioRxiv).</title>
        <authorList>
            <person name="Hart S.F.M."/>
            <person name="Yonemitsu M.A."/>
            <person name="Giersch R.M."/>
            <person name="Beal B.F."/>
            <person name="Arriagada G."/>
            <person name="Davis B.W."/>
            <person name="Ostrander E.A."/>
            <person name="Goff S.P."/>
            <person name="Metzger M.J."/>
        </authorList>
    </citation>
    <scope>NUCLEOTIDE SEQUENCE</scope>
    <source>
        <strain evidence="1">MELC-2E11</strain>
        <tissue evidence="1">Siphon/mantle</tissue>
    </source>
</reference>
<evidence type="ECO:0000313" key="1">
    <source>
        <dbReference type="EMBL" id="WAR16629.1"/>
    </source>
</evidence>
<dbReference type="Proteomes" id="UP001164746">
    <property type="component" value="Chromosome 10"/>
</dbReference>
<sequence length="51" mass="5385">MDGFTAATCNDRCDGICQTCSQTNSTHCTSCYGGFSGSDCKCIPNCRCEST</sequence>
<gene>
    <name evidence="1" type="ORF">MAR_031223</name>
</gene>
<accession>A0ABY7F653</accession>
<feature type="non-terminal residue" evidence="1">
    <location>
        <position position="51"/>
    </location>
</feature>
<organism evidence="1 2">
    <name type="scientific">Mya arenaria</name>
    <name type="common">Soft-shell clam</name>
    <dbReference type="NCBI Taxonomy" id="6604"/>
    <lineage>
        <taxon>Eukaryota</taxon>
        <taxon>Metazoa</taxon>
        <taxon>Spiralia</taxon>
        <taxon>Lophotrochozoa</taxon>
        <taxon>Mollusca</taxon>
        <taxon>Bivalvia</taxon>
        <taxon>Autobranchia</taxon>
        <taxon>Heteroconchia</taxon>
        <taxon>Euheterodonta</taxon>
        <taxon>Imparidentia</taxon>
        <taxon>Neoheterodontei</taxon>
        <taxon>Myida</taxon>
        <taxon>Myoidea</taxon>
        <taxon>Myidae</taxon>
        <taxon>Mya</taxon>
    </lineage>
</organism>
<keyword evidence="2" id="KW-1185">Reference proteome</keyword>
<protein>
    <submittedName>
        <fullName evidence="1">Uncharacterized protein</fullName>
    </submittedName>
</protein>
<name>A0ABY7F653_MYAAR</name>
<dbReference type="EMBL" id="CP111021">
    <property type="protein sequence ID" value="WAR16629.1"/>
    <property type="molecule type" value="Genomic_DNA"/>
</dbReference>
<proteinExistence type="predicted"/>
<evidence type="ECO:0000313" key="2">
    <source>
        <dbReference type="Proteomes" id="UP001164746"/>
    </source>
</evidence>